<organism evidence="1">
    <name type="scientific">Phytophthora nicotianae</name>
    <name type="common">Potato buckeye rot agent</name>
    <name type="synonym">Phytophthora parasitica</name>
    <dbReference type="NCBI Taxonomy" id="4792"/>
    <lineage>
        <taxon>Eukaryota</taxon>
        <taxon>Sar</taxon>
        <taxon>Stramenopiles</taxon>
        <taxon>Oomycota</taxon>
        <taxon>Peronosporomycetes</taxon>
        <taxon>Peronosporales</taxon>
        <taxon>Peronosporaceae</taxon>
        <taxon>Phytophthora</taxon>
    </lineage>
</organism>
<dbReference type="EMBL" id="KI688095">
    <property type="protein sequence ID" value="ETK79067.1"/>
    <property type="molecule type" value="Genomic_DNA"/>
</dbReference>
<accession>W2G7S1</accession>
<reference evidence="1" key="1">
    <citation type="submission" date="2013-11" db="EMBL/GenBank/DDBJ databases">
        <title>The Genome Sequence of Phytophthora parasitica CJ02B3.</title>
        <authorList>
            <consortium name="The Broad Institute Genomics Platform"/>
            <person name="Russ C."/>
            <person name="Tyler B."/>
            <person name="Panabieres F."/>
            <person name="Shan W."/>
            <person name="Tripathy S."/>
            <person name="Grunwald N."/>
            <person name="Machado M."/>
            <person name="Johnson C.S."/>
            <person name="Arredondo F."/>
            <person name="Hong C."/>
            <person name="Coffey M."/>
            <person name="Young S.K."/>
            <person name="Zeng Q."/>
            <person name="Gargeya S."/>
            <person name="Fitzgerald M."/>
            <person name="Abouelleil A."/>
            <person name="Alvarado L."/>
            <person name="Chapman S.B."/>
            <person name="Gainer-Dewar J."/>
            <person name="Goldberg J."/>
            <person name="Griggs A."/>
            <person name="Gujja S."/>
            <person name="Hansen M."/>
            <person name="Howarth C."/>
            <person name="Imamovic A."/>
            <person name="Ireland A."/>
            <person name="Larimer J."/>
            <person name="McCowan C."/>
            <person name="Murphy C."/>
            <person name="Pearson M."/>
            <person name="Poon T.W."/>
            <person name="Priest M."/>
            <person name="Roberts A."/>
            <person name="Saif S."/>
            <person name="Shea T."/>
            <person name="Sykes S."/>
            <person name="Wortman J."/>
            <person name="Nusbaum C."/>
            <person name="Birren B."/>
        </authorList>
    </citation>
    <scope>NUCLEOTIDE SEQUENCE [LARGE SCALE GENOMIC DNA]</scope>
    <source>
        <strain evidence="1">CJ02B3</strain>
    </source>
</reference>
<dbReference type="Proteomes" id="UP000053236">
    <property type="component" value="Unassembled WGS sequence"/>
</dbReference>
<proteinExistence type="predicted"/>
<dbReference type="AlphaFoldDB" id="W2G7S1"/>
<sequence>MLKNKIATAPVLRHFDSDRVLVVVVYGSDWAISAALVQEHD</sequence>
<name>W2G7S1_PHYNI</name>
<gene>
    <name evidence="1" type="ORF">L915_15044</name>
</gene>
<feature type="non-terminal residue" evidence="1">
    <location>
        <position position="41"/>
    </location>
</feature>
<evidence type="ECO:0000313" key="1">
    <source>
        <dbReference type="EMBL" id="ETK79067.1"/>
    </source>
</evidence>
<protein>
    <submittedName>
        <fullName evidence="1">Uncharacterized protein</fullName>
    </submittedName>
</protein>